<evidence type="ECO:0000313" key="1">
    <source>
        <dbReference type="EMBL" id="MBW0474871.1"/>
    </source>
</evidence>
<keyword evidence="2" id="KW-1185">Reference proteome</keyword>
<accession>A0A9Q3BYD6</accession>
<protein>
    <submittedName>
        <fullName evidence="1">Uncharacterized protein</fullName>
    </submittedName>
</protein>
<dbReference type="EMBL" id="AVOT02003891">
    <property type="protein sequence ID" value="MBW0474871.1"/>
    <property type="molecule type" value="Genomic_DNA"/>
</dbReference>
<comment type="caution">
    <text evidence="1">The sequence shown here is derived from an EMBL/GenBank/DDBJ whole genome shotgun (WGS) entry which is preliminary data.</text>
</comment>
<dbReference type="AlphaFoldDB" id="A0A9Q3BYD6"/>
<reference evidence="1" key="1">
    <citation type="submission" date="2021-03" db="EMBL/GenBank/DDBJ databases">
        <title>Draft genome sequence of rust myrtle Austropuccinia psidii MF-1, a brazilian biotype.</title>
        <authorList>
            <person name="Quecine M.C."/>
            <person name="Pachon D.M.R."/>
            <person name="Bonatelli M.L."/>
            <person name="Correr F.H."/>
            <person name="Franceschini L.M."/>
            <person name="Leite T.F."/>
            <person name="Margarido G.R.A."/>
            <person name="Almeida C.A."/>
            <person name="Ferrarezi J.A."/>
            <person name="Labate C.A."/>
        </authorList>
    </citation>
    <scope>NUCLEOTIDE SEQUENCE</scope>
    <source>
        <strain evidence="1">MF-1</strain>
    </source>
</reference>
<evidence type="ECO:0000313" key="2">
    <source>
        <dbReference type="Proteomes" id="UP000765509"/>
    </source>
</evidence>
<dbReference type="Proteomes" id="UP000765509">
    <property type="component" value="Unassembled WGS sequence"/>
</dbReference>
<name>A0A9Q3BYD6_9BASI</name>
<sequence>MGTSTPYTEQRQRTLTRKVSISVEIPTPLNQEIPINTTPIVRISAKDYSLWLDGEDVERFIKKVGDISEIERKRGSDIAQQIAFWTKDEE</sequence>
<proteinExistence type="predicted"/>
<organism evidence="1 2">
    <name type="scientific">Austropuccinia psidii MF-1</name>
    <dbReference type="NCBI Taxonomy" id="1389203"/>
    <lineage>
        <taxon>Eukaryota</taxon>
        <taxon>Fungi</taxon>
        <taxon>Dikarya</taxon>
        <taxon>Basidiomycota</taxon>
        <taxon>Pucciniomycotina</taxon>
        <taxon>Pucciniomycetes</taxon>
        <taxon>Pucciniales</taxon>
        <taxon>Sphaerophragmiaceae</taxon>
        <taxon>Austropuccinia</taxon>
    </lineage>
</organism>
<gene>
    <name evidence="1" type="ORF">O181_014586</name>
</gene>